<feature type="transmembrane region" description="Helical" evidence="9">
    <location>
        <begin position="810"/>
        <end position="831"/>
    </location>
</feature>
<evidence type="ECO:0000256" key="2">
    <source>
        <dbReference type="ARBA" id="ARBA00004442"/>
    </source>
</evidence>
<dbReference type="Proteomes" id="UP000193719">
    <property type="component" value="Unassembled WGS sequence"/>
</dbReference>
<feature type="transmembrane region" description="Helical" evidence="9">
    <location>
        <begin position="1000"/>
        <end position="1022"/>
    </location>
</feature>
<dbReference type="InterPro" id="IPR011050">
    <property type="entry name" value="Pectin_lyase_fold/virulence"/>
</dbReference>
<dbReference type="OrthoDB" id="2116838at2759"/>
<comment type="caution">
    <text evidence="10">The sequence shown here is derived from an EMBL/GenBank/DDBJ whole genome shotgun (WGS) entry which is preliminary data.</text>
</comment>
<evidence type="ECO:0000313" key="10">
    <source>
        <dbReference type="EMBL" id="ORX40393.1"/>
    </source>
</evidence>
<feature type="transmembrane region" description="Helical" evidence="9">
    <location>
        <begin position="1081"/>
        <end position="1103"/>
    </location>
</feature>
<feature type="transmembrane region" description="Helical" evidence="9">
    <location>
        <begin position="843"/>
        <end position="869"/>
    </location>
</feature>
<evidence type="ECO:0000256" key="6">
    <source>
        <dbReference type="ARBA" id="ARBA00023136"/>
    </source>
</evidence>
<sequence length="1214" mass="140260">MLLKRIYLIVYFVYFIIYLIDKALSYDLVINNDEEVLFDLAENVNILLRSYNVQILLIDDYYKLPQHGRNLFNIQNNLTFHSENGTIFDFQSTETTNLYLNIIAGAVDKKITFRNITFYNYDGFTTELSAATHFTTTDKTNRYTVEFDNCTFKNNKKITFYTHVSLKLEFGNVTFDHCNFTNIYGDSEYGGSIVYSDKNYGNKLVFVDSIFNNNIVNYNIPLFNLYESSLSIINTKFLNCLSYYGYIVSFRTLSNSSYSQFKVTIEDSEFSNINSLMEGKNNIISIKNTKFSNITSISSIPVIMNALYSNVSIVDSVFSNIVSHKSSLFMDQGKLIFMNTTFSDIITNSKTMINFMYNSVIIEDCEFKNILCNGDSDNSSLIIFDSGENSNTFDIKNVIIENCKTNGDMITINGNKPIIKMFNVKIDKIHSYGALINNQSIDANISIDSSVITNNENINKWKCGLITNYNSTFFNVENSIFKNNNVKNNGGSLCFMNYNKLSININTTVFENNSALNGGVIYFNEKVRDVNINDKYSLKLENIIFKSNNANYFGGAIYSDFNISYLELSTLKNVSFIDNHAYAGGAIYISNADNTHFNLNNKSLIEYKNNVAISHGNNFATSPYYVKYINENNKKFDIMSGMTFPFEFILYDKFNQTVTDLYKYYSNIALNIKSVSSNCKIHGNICNFSKGQCELNHFKIYTTNPTTVDFQLALLENNDFNVKFDLENISFKINDCKSGQIKIVGKNGFYQCEDPICNSNCPVSSGRALCLKSSNITNINNVLYNKCQCVNGWKGKDCHVMDYSPLKFKYNTIITTPIILIILSVMIFNYLNRHVKIIEDTGYIKLQMVLFGLLLFYISCNFNVFHSFFSCSLNILLRHCGVLLIYILSLIYTLTGCELGVRKGELQLYLNVKSYERHNNIELFYEQNPIASTILNEKMLLNIENELNQIQNKNQENKSSIHQFPKKKYNLSKYSLFKKKTEDNNDIKSLNKLVSNIHSLFTELIILYTLFLLVIAGSIIYYKTKDDIYVQEYDGKWIYKCPLQELNFIFNCSEFIIIIYLTAKVTKVWNYVYIFKCLKNILYISIIWLSFGPLINIITYLSFMNNNNLYNICNSIINELCYFIILILYTYEKIYYIISKKGNDFKYYFNSVSIEKCLEHNSYSCGCNKEANGEEEIVNNYLSFYKFCSKFIQFSDGKFKYVRKNSKNTMKFII</sequence>
<gene>
    <name evidence="10" type="ORF">BCR36DRAFT_364685</name>
</gene>
<dbReference type="InterPro" id="IPR003368">
    <property type="entry name" value="POMP_repeat"/>
</dbReference>
<keyword evidence="9" id="KW-1133">Transmembrane helix</keyword>
<evidence type="ECO:0000256" key="4">
    <source>
        <dbReference type="ARBA" id="ARBA00022525"/>
    </source>
</evidence>
<feature type="transmembrane region" description="Helical" evidence="9">
    <location>
        <begin position="875"/>
        <end position="894"/>
    </location>
</feature>
<evidence type="ECO:0008006" key="12">
    <source>
        <dbReference type="Google" id="ProtNLM"/>
    </source>
</evidence>
<protein>
    <recommendedName>
        <fullName evidence="12">EGF-like domain-containing protein</fullName>
    </recommendedName>
</protein>
<keyword evidence="7" id="KW-0998">Cell outer membrane</keyword>
<evidence type="ECO:0000256" key="1">
    <source>
        <dbReference type="ARBA" id="ARBA00004196"/>
    </source>
</evidence>
<evidence type="ECO:0000256" key="9">
    <source>
        <dbReference type="SAM" id="Phobius"/>
    </source>
</evidence>
<feature type="transmembrane region" description="Helical" evidence="9">
    <location>
        <begin position="7"/>
        <end position="26"/>
    </location>
</feature>
<reference evidence="10 11" key="1">
    <citation type="submission" date="2016-08" db="EMBL/GenBank/DDBJ databases">
        <title>Genomes of anaerobic fungi encode conserved fungal cellulosomes for biomass hydrolysis.</title>
        <authorList>
            <consortium name="DOE Joint Genome Institute"/>
            <person name="Haitjema C.H."/>
            <person name="Gilmore S.P."/>
            <person name="Henske J.K."/>
            <person name="Solomon K.V."/>
            <person name="De Groot R."/>
            <person name="Kuo A."/>
            <person name="Mondo S.J."/>
            <person name="Salamov A.A."/>
            <person name="Labutti K."/>
            <person name="Zhao Z."/>
            <person name="Chiniquy J."/>
            <person name="Barry K."/>
            <person name="Brewer H.M."/>
            <person name="Purvine S.O."/>
            <person name="Wright A.T."/>
            <person name="Boxma B."/>
            <person name="Van Alen T."/>
            <person name="Hackstein J.H."/>
            <person name="Baker S.E."/>
            <person name="Grigoriev I.V."/>
            <person name="O'Malley M.A."/>
        </authorList>
    </citation>
    <scope>NUCLEOTIDE SEQUENCE [LARGE SCALE GENOMIC DNA]</scope>
    <source>
        <strain evidence="11">finn</strain>
    </source>
</reference>
<dbReference type="EMBL" id="MCFH01000095">
    <property type="protein sequence ID" value="ORX40393.1"/>
    <property type="molecule type" value="Genomic_DNA"/>
</dbReference>
<dbReference type="PANTHER" id="PTHR11319">
    <property type="entry name" value="G PROTEIN-COUPLED RECEPTOR-RELATED"/>
    <property type="match status" value="1"/>
</dbReference>
<organism evidence="10 11">
    <name type="scientific">Piromyces finnis</name>
    <dbReference type="NCBI Taxonomy" id="1754191"/>
    <lineage>
        <taxon>Eukaryota</taxon>
        <taxon>Fungi</taxon>
        <taxon>Fungi incertae sedis</taxon>
        <taxon>Chytridiomycota</taxon>
        <taxon>Chytridiomycota incertae sedis</taxon>
        <taxon>Neocallimastigomycetes</taxon>
        <taxon>Neocallimastigales</taxon>
        <taxon>Neocallimastigaceae</taxon>
        <taxon>Piromyces</taxon>
    </lineage>
</organism>
<dbReference type="NCBIfam" id="TIGR01376">
    <property type="entry name" value="POMP_repeat"/>
    <property type="match status" value="1"/>
</dbReference>
<feature type="transmembrane region" description="Helical" evidence="9">
    <location>
        <begin position="1109"/>
        <end position="1131"/>
    </location>
</feature>
<keyword evidence="8" id="KW-0175">Coiled coil</keyword>
<comment type="subcellular location">
    <subcellularLocation>
        <location evidence="1">Cell envelope</location>
    </subcellularLocation>
    <subcellularLocation>
        <location evidence="2">Cell outer membrane</location>
    </subcellularLocation>
    <subcellularLocation>
        <location evidence="3">Secreted</location>
    </subcellularLocation>
</comment>
<keyword evidence="9" id="KW-0812">Transmembrane</keyword>
<accession>A0A1Y1UQR6</accession>
<evidence type="ECO:0000256" key="5">
    <source>
        <dbReference type="ARBA" id="ARBA00022729"/>
    </source>
</evidence>
<name>A0A1Y1UQR6_9FUNG</name>
<keyword evidence="5" id="KW-0732">Signal</keyword>
<evidence type="ECO:0000256" key="3">
    <source>
        <dbReference type="ARBA" id="ARBA00004613"/>
    </source>
</evidence>
<keyword evidence="11" id="KW-1185">Reference proteome</keyword>
<evidence type="ECO:0000313" key="11">
    <source>
        <dbReference type="Proteomes" id="UP000193719"/>
    </source>
</evidence>
<dbReference type="GO" id="GO:0005576">
    <property type="term" value="C:extracellular region"/>
    <property type="evidence" value="ECO:0007669"/>
    <property type="project" value="UniProtKB-SubCell"/>
</dbReference>
<dbReference type="SUPFAM" id="SSF51126">
    <property type="entry name" value="Pectin lyase-like"/>
    <property type="match status" value="1"/>
</dbReference>
<evidence type="ECO:0000256" key="7">
    <source>
        <dbReference type="ARBA" id="ARBA00023237"/>
    </source>
</evidence>
<keyword evidence="6 9" id="KW-0472">Membrane</keyword>
<feature type="coiled-coil region" evidence="8">
    <location>
        <begin position="936"/>
        <end position="963"/>
    </location>
</feature>
<dbReference type="AlphaFoldDB" id="A0A1Y1UQR6"/>
<proteinExistence type="predicted"/>
<reference evidence="10 11" key="2">
    <citation type="submission" date="2016-08" db="EMBL/GenBank/DDBJ databases">
        <title>Pervasive Adenine N6-methylation of Active Genes in Fungi.</title>
        <authorList>
            <consortium name="DOE Joint Genome Institute"/>
            <person name="Mondo S.J."/>
            <person name="Dannebaum R.O."/>
            <person name="Kuo R.C."/>
            <person name="Labutti K."/>
            <person name="Haridas S."/>
            <person name="Kuo A."/>
            <person name="Salamov A."/>
            <person name="Ahrendt S.R."/>
            <person name="Lipzen A."/>
            <person name="Sullivan W."/>
            <person name="Andreopoulos W.B."/>
            <person name="Clum A."/>
            <person name="Lindquist E."/>
            <person name="Daum C."/>
            <person name="Ramamoorthy G.K."/>
            <person name="Gryganskyi A."/>
            <person name="Culley D."/>
            <person name="Magnuson J.K."/>
            <person name="James T.Y."/>
            <person name="O'Malley M.A."/>
            <person name="Stajich J.E."/>
            <person name="Spatafora J.W."/>
            <person name="Visel A."/>
            <person name="Grigoriev I.V."/>
        </authorList>
    </citation>
    <scope>NUCLEOTIDE SEQUENCE [LARGE SCALE GENOMIC DNA]</scope>
    <source>
        <strain evidence="11">finn</strain>
    </source>
</reference>
<keyword evidence="4" id="KW-0964">Secreted</keyword>
<dbReference type="PANTHER" id="PTHR11319:SF35">
    <property type="entry name" value="OUTER MEMBRANE PROTEIN PMPC-RELATED"/>
    <property type="match status" value="1"/>
</dbReference>
<evidence type="ECO:0000256" key="8">
    <source>
        <dbReference type="SAM" id="Coils"/>
    </source>
</evidence>